<accession>A0A832H1L0</accession>
<dbReference type="Gene3D" id="3.40.50.620">
    <property type="entry name" value="HUPs"/>
    <property type="match status" value="1"/>
</dbReference>
<evidence type="ECO:0000259" key="1">
    <source>
        <dbReference type="Pfam" id="PF00582"/>
    </source>
</evidence>
<comment type="caution">
    <text evidence="2">The sequence shown here is derived from an EMBL/GenBank/DDBJ whole genome shotgun (WGS) entry which is preliminary data.</text>
</comment>
<evidence type="ECO:0000313" key="2">
    <source>
        <dbReference type="EMBL" id="HGW93098.1"/>
    </source>
</evidence>
<protein>
    <submittedName>
        <fullName evidence="2">Universal stress protein</fullName>
    </submittedName>
</protein>
<dbReference type="InterPro" id="IPR006016">
    <property type="entry name" value="UspA"/>
</dbReference>
<feature type="domain" description="UspA" evidence="1">
    <location>
        <begin position="3"/>
        <end position="50"/>
    </location>
</feature>
<reference evidence="2" key="1">
    <citation type="journal article" date="2020" name="mSystems">
        <title>Genome- and Community-Level Interaction Insights into Carbon Utilization and Element Cycling Functions of Hydrothermarchaeota in Hydrothermal Sediment.</title>
        <authorList>
            <person name="Zhou Z."/>
            <person name="Liu Y."/>
            <person name="Xu W."/>
            <person name="Pan J."/>
            <person name="Luo Z.H."/>
            <person name="Li M."/>
        </authorList>
    </citation>
    <scope>NUCLEOTIDE SEQUENCE [LARGE SCALE GENOMIC DNA]</scope>
    <source>
        <strain evidence="2">SpSt-402</strain>
    </source>
</reference>
<dbReference type="AlphaFoldDB" id="A0A832H1L0"/>
<gene>
    <name evidence="2" type="ORF">ENR47_02250</name>
</gene>
<organism evidence="2">
    <name type="scientific">Oscillatoriales cyanobacterium SpSt-402</name>
    <dbReference type="NCBI Taxonomy" id="2282168"/>
    <lineage>
        <taxon>Bacteria</taxon>
        <taxon>Bacillati</taxon>
        <taxon>Cyanobacteriota</taxon>
        <taxon>Cyanophyceae</taxon>
        <taxon>Oscillatoriophycideae</taxon>
        <taxon>Oscillatoriales</taxon>
    </lineage>
</organism>
<dbReference type="CDD" id="cd00293">
    <property type="entry name" value="USP-like"/>
    <property type="match status" value="1"/>
</dbReference>
<name>A0A832H1L0_9CYAN</name>
<dbReference type="InterPro" id="IPR014729">
    <property type="entry name" value="Rossmann-like_a/b/a_fold"/>
</dbReference>
<sequence length="50" mass="5258">MTLQVRQGRPATEILNCARTIQAGLIAVGHRGIGGMRELLLGSVSTAIAR</sequence>
<dbReference type="Pfam" id="PF00582">
    <property type="entry name" value="Usp"/>
    <property type="match status" value="1"/>
</dbReference>
<proteinExistence type="predicted"/>
<dbReference type="SUPFAM" id="SSF52402">
    <property type="entry name" value="Adenine nucleotide alpha hydrolases-like"/>
    <property type="match status" value="1"/>
</dbReference>
<dbReference type="EMBL" id="DSRD01000151">
    <property type="protein sequence ID" value="HGW93098.1"/>
    <property type="molecule type" value="Genomic_DNA"/>
</dbReference>